<proteinExistence type="predicted"/>
<dbReference type="InterPro" id="IPR001623">
    <property type="entry name" value="DnaJ_domain"/>
</dbReference>
<dbReference type="CDD" id="cd06257">
    <property type="entry name" value="DnaJ"/>
    <property type="match status" value="1"/>
</dbReference>
<dbReference type="AlphaFoldDB" id="A0AAV9USQ5"/>
<feature type="compositionally biased region" description="Basic and acidic residues" evidence="1">
    <location>
        <begin position="103"/>
        <end position="189"/>
    </location>
</feature>
<dbReference type="PROSITE" id="PS50076">
    <property type="entry name" value="DNAJ_2"/>
    <property type="match status" value="1"/>
</dbReference>
<reference evidence="4 5" key="1">
    <citation type="submission" date="2019-10" db="EMBL/GenBank/DDBJ databases">
        <authorList>
            <person name="Palmer J.M."/>
        </authorList>
    </citation>
    <scope>NUCLEOTIDE SEQUENCE [LARGE SCALE GENOMIC DNA]</scope>
    <source>
        <strain evidence="4 5">TWF730</strain>
    </source>
</reference>
<dbReference type="InterPro" id="IPR036869">
    <property type="entry name" value="J_dom_sf"/>
</dbReference>
<dbReference type="SMART" id="SM00271">
    <property type="entry name" value="DnaJ"/>
    <property type="match status" value="1"/>
</dbReference>
<evidence type="ECO:0000259" key="2">
    <source>
        <dbReference type="PROSITE" id="PS50076"/>
    </source>
</evidence>
<dbReference type="EMBL" id="JAVHNS010000008">
    <property type="protein sequence ID" value="KAK6346098.1"/>
    <property type="molecule type" value="Genomic_DNA"/>
</dbReference>
<dbReference type="InterPro" id="IPR050817">
    <property type="entry name" value="DjlA_DnaK_co-chaperone"/>
</dbReference>
<dbReference type="Gene3D" id="1.10.287.110">
    <property type="entry name" value="DnaJ domain"/>
    <property type="match status" value="1"/>
</dbReference>
<evidence type="ECO:0000256" key="1">
    <source>
        <dbReference type="SAM" id="MobiDB-lite"/>
    </source>
</evidence>
<dbReference type="SUPFAM" id="SSF46565">
    <property type="entry name" value="Chaperone J-domain"/>
    <property type="match status" value="1"/>
</dbReference>
<dbReference type="Proteomes" id="UP001373714">
    <property type="component" value="Unassembled WGS sequence"/>
</dbReference>
<feature type="region of interest" description="Disordered" evidence="1">
    <location>
        <begin position="103"/>
        <end position="218"/>
    </location>
</feature>
<dbReference type="SUPFAM" id="SSF46689">
    <property type="entry name" value="Homeodomain-like"/>
    <property type="match status" value="1"/>
</dbReference>
<dbReference type="PROSITE" id="PS50090">
    <property type="entry name" value="MYB_LIKE"/>
    <property type="match status" value="1"/>
</dbReference>
<comment type="caution">
    <text evidence="4">The sequence shown here is derived from an EMBL/GenBank/DDBJ whole genome shotgun (WGS) entry which is preliminary data.</text>
</comment>
<accession>A0AAV9USQ5</accession>
<dbReference type="InterPro" id="IPR009057">
    <property type="entry name" value="Homeodomain-like_sf"/>
</dbReference>
<dbReference type="InterPro" id="IPR001005">
    <property type="entry name" value="SANT/Myb"/>
</dbReference>
<feature type="domain" description="J" evidence="2">
    <location>
        <begin position="7"/>
        <end position="77"/>
    </location>
</feature>
<feature type="region of interest" description="Disordered" evidence="1">
    <location>
        <begin position="241"/>
        <end position="310"/>
    </location>
</feature>
<feature type="domain" description="Myb-like" evidence="3">
    <location>
        <begin position="303"/>
        <end position="359"/>
    </location>
</feature>
<keyword evidence="5" id="KW-1185">Reference proteome</keyword>
<feature type="compositionally biased region" description="Polar residues" evidence="1">
    <location>
        <begin position="201"/>
        <end position="217"/>
    </location>
</feature>
<dbReference type="CDD" id="cd00167">
    <property type="entry name" value="SANT"/>
    <property type="match status" value="1"/>
</dbReference>
<feature type="compositionally biased region" description="Polar residues" evidence="1">
    <location>
        <begin position="281"/>
        <end position="292"/>
    </location>
</feature>
<gene>
    <name evidence="4" type="ORF">TWF730_010429</name>
</gene>
<evidence type="ECO:0000313" key="4">
    <source>
        <dbReference type="EMBL" id="KAK6346098.1"/>
    </source>
</evidence>
<protein>
    <submittedName>
        <fullName evidence="4">Uncharacterized protein</fullName>
    </submittedName>
</protein>
<organism evidence="4 5">
    <name type="scientific">Orbilia blumenaviensis</name>
    <dbReference type="NCBI Taxonomy" id="1796055"/>
    <lineage>
        <taxon>Eukaryota</taxon>
        <taxon>Fungi</taxon>
        <taxon>Dikarya</taxon>
        <taxon>Ascomycota</taxon>
        <taxon>Pezizomycotina</taxon>
        <taxon>Orbiliomycetes</taxon>
        <taxon>Orbiliales</taxon>
        <taxon>Orbiliaceae</taxon>
        <taxon>Orbilia</taxon>
    </lineage>
</organism>
<sequence length="360" mass="42677">MDPEVISHYYVLDIEHDARDAQIKMAFHRRSLKWHPDKNPNVSDKKLFECNAMMQKLNDAYTCLRDPKARGIYELRCASIVFTHEDDPGNWFRKQFEAERRSREEAAQRRRKEEQERNAARQQERQEQECRRKETEEREQRRREAEEQERRRKETEEREQRRREAEEKEQRRSENETREAGEQRRRNSGEQEQEEQAQGQSRPGTQEQQSRTTNPKFTAQEWESFFNLLRILIVLQKLASESNQTGTGSHSKHSASEPSDFGDASEAPRFTSEEPFKDNFSAGSKPSNYYSKQTKRSEFGPVPAHSSRARWSDSELEALLKLRRDYPYEKWDTIASRLNAKFGNGRNGNAVRQKHSKHSH</sequence>
<dbReference type="PRINTS" id="PR00625">
    <property type="entry name" value="JDOMAIN"/>
</dbReference>
<name>A0AAV9USQ5_9PEZI</name>
<evidence type="ECO:0000313" key="5">
    <source>
        <dbReference type="Proteomes" id="UP001373714"/>
    </source>
</evidence>
<dbReference type="Pfam" id="PF00226">
    <property type="entry name" value="DnaJ"/>
    <property type="match status" value="1"/>
</dbReference>
<dbReference type="PANTHER" id="PTHR24074">
    <property type="entry name" value="CO-CHAPERONE PROTEIN DJLA"/>
    <property type="match status" value="1"/>
</dbReference>
<evidence type="ECO:0000259" key="3">
    <source>
        <dbReference type="PROSITE" id="PS50090"/>
    </source>
</evidence>
<feature type="region of interest" description="Disordered" evidence="1">
    <location>
        <begin position="340"/>
        <end position="360"/>
    </location>
</feature>